<dbReference type="PANTHER" id="PTHR13604">
    <property type="entry name" value="DC12-RELATED"/>
    <property type="match status" value="1"/>
</dbReference>
<feature type="compositionally biased region" description="Acidic residues" evidence="8">
    <location>
        <begin position="33"/>
        <end position="48"/>
    </location>
</feature>
<comment type="caution">
    <text evidence="9">The sequence shown here is derived from an EMBL/GenBank/DDBJ whole genome shotgun (WGS) entry which is preliminary data.</text>
</comment>
<dbReference type="Gene3D" id="3.90.1680.10">
    <property type="entry name" value="SOS response associated peptidase-like"/>
    <property type="match status" value="1"/>
</dbReference>
<feature type="compositionally biased region" description="Polar residues" evidence="8">
    <location>
        <begin position="9"/>
        <end position="30"/>
    </location>
</feature>
<evidence type="ECO:0000256" key="3">
    <source>
        <dbReference type="ARBA" id="ARBA00022763"/>
    </source>
</evidence>
<evidence type="ECO:0000256" key="6">
    <source>
        <dbReference type="ARBA" id="ARBA00023125"/>
    </source>
</evidence>
<dbReference type="Proteomes" id="UP001320245">
    <property type="component" value="Unassembled WGS sequence"/>
</dbReference>
<dbReference type="InterPro" id="IPR036590">
    <property type="entry name" value="SRAP-like"/>
</dbReference>
<evidence type="ECO:0000313" key="10">
    <source>
        <dbReference type="Proteomes" id="UP001320245"/>
    </source>
</evidence>
<gene>
    <name evidence="9" type="ORF">SLS53_006331</name>
</gene>
<protein>
    <recommendedName>
        <fullName evidence="11">DUF159 domain protein</fullName>
    </recommendedName>
</protein>
<feature type="compositionally biased region" description="Low complexity" evidence="8">
    <location>
        <begin position="383"/>
        <end position="395"/>
    </location>
</feature>
<dbReference type="AlphaFoldDB" id="A0AAN9U3J2"/>
<dbReference type="GO" id="GO:0008233">
    <property type="term" value="F:peptidase activity"/>
    <property type="evidence" value="ECO:0007669"/>
    <property type="project" value="UniProtKB-KW"/>
</dbReference>
<sequence>MPSHWYVPAQSQQDVLKPTYHTQRPSQVRQMLQDDDMPVADAPADEGDGAPRQSYNFAPGYHGIVYRADVPDWGAGPHREAKSAKGAKSTAGETVSEPEAVRAHDDTTVAGTDSAEKGDGETRYKLQSMKWGLIPFWTKRNPDYAAVMKTINCRDDSLSQAGGMWSSMKGRKRCIVVAQGFYEWLKSGKEKVPHFVKRKDGRLMCFAGLWDCVQYEDSNKQLKFLHDRMPVILDPASEKLKAWLDPSRYEWSKELQDCLKPFDGELEVYPVSKEVGKVGNNSPNFIIPVASKENKSNIANFFANAKPKKDAKPEVEVKMEDDEKHEAKETMSLDAVADKADDGGMGVSPSAGTKRKYDGDPEEDEGPPKKKDHAFPPVKTETSSSPSKLVSKGSKTISATSNGTRSPTKGKSRGTPKITKFFGNSA</sequence>
<evidence type="ECO:0000256" key="7">
    <source>
        <dbReference type="ARBA" id="ARBA00023239"/>
    </source>
</evidence>
<accession>A0AAN9U3J2</accession>
<reference evidence="9 10" key="1">
    <citation type="journal article" date="2023" name="PLoS ONE">
        <title>Cytospora paraplurivora sp. nov. isolated from orchards with fruit tree decline syndrome in Ontario, Canada.</title>
        <authorList>
            <person name="Ilyukhin E."/>
            <person name="Nguyen H.D.T."/>
            <person name="Castle A.J."/>
            <person name="Ellouze W."/>
        </authorList>
    </citation>
    <scope>NUCLEOTIDE SEQUENCE [LARGE SCALE GENOMIC DNA]</scope>
    <source>
        <strain evidence="9 10">FDS-564</strain>
    </source>
</reference>
<dbReference type="Pfam" id="PF02586">
    <property type="entry name" value="SRAP"/>
    <property type="match status" value="1"/>
</dbReference>
<evidence type="ECO:0000256" key="2">
    <source>
        <dbReference type="ARBA" id="ARBA00022670"/>
    </source>
</evidence>
<dbReference type="PANTHER" id="PTHR13604:SF0">
    <property type="entry name" value="ABASIC SITE PROCESSING PROTEIN HMCES"/>
    <property type="match status" value="1"/>
</dbReference>
<keyword evidence="6" id="KW-0238">DNA-binding</keyword>
<keyword evidence="4" id="KW-0378">Hydrolase</keyword>
<feature type="region of interest" description="Disordered" evidence="8">
    <location>
        <begin position="1"/>
        <end position="55"/>
    </location>
</feature>
<dbReference type="InterPro" id="IPR003738">
    <property type="entry name" value="SRAP"/>
</dbReference>
<keyword evidence="10" id="KW-1185">Reference proteome</keyword>
<comment type="similarity">
    <text evidence="1">Belongs to the SOS response-associated peptidase family.</text>
</comment>
<dbReference type="GO" id="GO:0003697">
    <property type="term" value="F:single-stranded DNA binding"/>
    <property type="evidence" value="ECO:0007669"/>
    <property type="project" value="InterPro"/>
</dbReference>
<keyword evidence="5" id="KW-0190">Covalent protein-DNA linkage</keyword>
<keyword evidence="2" id="KW-0645">Protease</keyword>
<evidence type="ECO:0000256" key="1">
    <source>
        <dbReference type="ARBA" id="ARBA00008136"/>
    </source>
</evidence>
<keyword evidence="7" id="KW-0456">Lyase</keyword>
<feature type="region of interest" description="Disordered" evidence="8">
    <location>
        <begin position="76"/>
        <end position="121"/>
    </location>
</feature>
<dbReference type="SUPFAM" id="SSF143081">
    <property type="entry name" value="BB1717-like"/>
    <property type="match status" value="1"/>
</dbReference>
<evidence type="ECO:0000256" key="4">
    <source>
        <dbReference type="ARBA" id="ARBA00022801"/>
    </source>
</evidence>
<feature type="region of interest" description="Disordered" evidence="8">
    <location>
        <begin position="309"/>
        <end position="426"/>
    </location>
</feature>
<keyword evidence="3" id="KW-0227">DNA damage</keyword>
<dbReference type="GO" id="GO:0006508">
    <property type="term" value="P:proteolysis"/>
    <property type="evidence" value="ECO:0007669"/>
    <property type="project" value="UniProtKB-KW"/>
</dbReference>
<dbReference type="GO" id="GO:0016829">
    <property type="term" value="F:lyase activity"/>
    <property type="evidence" value="ECO:0007669"/>
    <property type="project" value="UniProtKB-KW"/>
</dbReference>
<evidence type="ECO:0000256" key="5">
    <source>
        <dbReference type="ARBA" id="ARBA00023124"/>
    </source>
</evidence>
<evidence type="ECO:0000313" key="9">
    <source>
        <dbReference type="EMBL" id="KAK7737953.1"/>
    </source>
</evidence>
<feature type="compositionally biased region" description="Polar residues" evidence="8">
    <location>
        <begin position="396"/>
        <end position="407"/>
    </location>
</feature>
<feature type="compositionally biased region" description="Basic and acidic residues" evidence="8">
    <location>
        <begin position="309"/>
        <end position="342"/>
    </location>
</feature>
<proteinExistence type="inferred from homology"/>
<dbReference type="GO" id="GO:0106300">
    <property type="term" value="P:protein-DNA covalent cross-linking repair"/>
    <property type="evidence" value="ECO:0007669"/>
    <property type="project" value="InterPro"/>
</dbReference>
<organism evidence="9 10">
    <name type="scientific">Cytospora paraplurivora</name>
    <dbReference type="NCBI Taxonomy" id="2898453"/>
    <lineage>
        <taxon>Eukaryota</taxon>
        <taxon>Fungi</taxon>
        <taxon>Dikarya</taxon>
        <taxon>Ascomycota</taxon>
        <taxon>Pezizomycotina</taxon>
        <taxon>Sordariomycetes</taxon>
        <taxon>Sordariomycetidae</taxon>
        <taxon>Diaporthales</taxon>
        <taxon>Cytosporaceae</taxon>
        <taxon>Cytospora</taxon>
    </lineage>
</organism>
<evidence type="ECO:0000256" key="8">
    <source>
        <dbReference type="SAM" id="MobiDB-lite"/>
    </source>
</evidence>
<name>A0AAN9U3J2_9PEZI</name>
<evidence type="ECO:0008006" key="11">
    <source>
        <dbReference type="Google" id="ProtNLM"/>
    </source>
</evidence>
<dbReference type="EMBL" id="JAJSPL020000027">
    <property type="protein sequence ID" value="KAK7737953.1"/>
    <property type="molecule type" value="Genomic_DNA"/>
</dbReference>